<evidence type="ECO:0000256" key="6">
    <source>
        <dbReference type="SAM" id="MobiDB-lite"/>
    </source>
</evidence>
<evidence type="ECO:0000256" key="4">
    <source>
        <dbReference type="ARBA" id="ARBA00023002"/>
    </source>
</evidence>
<keyword evidence="3" id="KW-0274">FAD</keyword>
<dbReference type="PANTHER" id="PTHR13789">
    <property type="entry name" value="MONOOXYGENASE"/>
    <property type="match status" value="1"/>
</dbReference>
<feature type="signal peptide" evidence="7">
    <location>
        <begin position="1"/>
        <end position="21"/>
    </location>
</feature>
<dbReference type="Proteomes" id="UP001218218">
    <property type="component" value="Unassembled WGS sequence"/>
</dbReference>
<feature type="compositionally biased region" description="Polar residues" evidence="6">
    <location>
        <begin position="458"/>
        <end position="477"/>
    </location>
</feature>
<evidence type="ECO:0000256" key="5">
    <source>
        <dbReference type="ARBA" id="ARBA00023033"/>
    </source>
</evidence>
<evidence type="ECO:0000256" key="7">
    <source>
        <dbReference type="SAM" id="SignalP"/>
    </source>
</evidence>
<gene>
    <name evidence="9" type="ORF">DFH08DRAFT_149939</name>
</gene>
<dbReference type="GO" id="GO:0071949">
    <property type="term" value="F:FAD binding"/>
    <property type="evidence" value="ECO:0007669"/>
    <property type="project" value="InterPro"/>
</dbReference>
<dbReference type="Gene3D" id="3.50.50.60">
    <property type="entry name" value="FAD/NAD(P)-binding domain"/>
    <property type="match status" value="1"/>
</dbReference>
<dbReference type="InterPro" id="IPR036188">
    <property type="entry name" value="FAD/NAD-bd_sf"/>
</dbReference>
<evidence type="ECO:0000256" key="3">
    <source>
        <dbReference type="ARBA" id="ARBA00022827"/>
    </source>
</evidence>
<evidence type="ECO:0000259" key="8">
    <source>
        <dbReference type="Pfam" id="PF01494"/>
    </source>
</evidence>
<protein>
    <recommendedName>
        <fullName evidence="8">FAD-binding domain-containing protein</fullName>
    </recommendedName>
</protein>
<keyword evidence="7" id="KW-0732">Signal</keyword>
<comment type="caution">
    <text evidence="9">The sequence shown here is derived from an EMBL/GenBank/DDBJ whole genome shotgun (WGS) entry which is preliminary data.</text>
</comment>
<keyword evidence="4" id="KW-0560">Oxidoreductase</keyword>
<proteinExistence type="inferred from homology"/>
<name>A0AAD7A2W4_9AGAR</name>
<dbReference type="InterPro" id="IPR050493">
    <property type="entry name" value="FAD-dep_Monooxygenase_BioMet"/>
</dbReference>
<dbReference type="SUPFAM" id="SSF51905">
    <property type="entry name" value="FAD/NAD(P)-binding domain"/>
    <property type="match status" value="1"/>
</dbReference>
<keyword evidence="10" id="KW-1185">Reference proteome</keyword>
<keyword evidence="5" id="KW-0503">Monooxygenase</keyword>
<reference evidence="9" key="1">
    <citation type="submission" date="2023-03" db="EMBL/GenBank/DDBJ databases">
        <title>Massive genome expansion in bonnet fungi (Mycena s.s.) driven by repeated elements and novel gene families across ecological guilds.</title>
        <authorList>
            <consortium name="Lawrence Berkeley National Laboratory"/>
            <person name="Harder C.B."/>
            <person name="Miyauchi S."/>
            <person name="Viragh M."/>
            <person name="Kuo A."/>
            <person name="Thoen E."/>
            <person name="Andreopoulos B."/>
            <person name="Lu D."/>
            <person name="Skrede I."/>
            <person name="Drula E."/>
            <person name="Henrissat B."/>
            <person name="Morin E."/>
            <person name="Kohler A."/>
            <person name="Barry K."/>
            <person name="LaButti K."/>
            <person name="Morin E."/>
            <person name="Salamov A."/>
            <person name="Lipzen A."/>
            <person name="Mereny Z."/>
            <person name="Hegedus B."/>
            <person name="Baldrian P."/>
            <person name="Stursova M."/>
            <person name="Weitz H."/>
            <person name="Taylor A."/>
            <person name="Grigoriev I.V."/>
            <person name="Nagy L.G."/>
            <person name="Martin F."/>
            <person name="Kauserud H."/>
        </authorList>
    </citation>
    <scope>NUCLEOTIDE SEQUENCE</scope>
    <source>
        <strain evidence="9">CBHHK002</strain>
    </source>
</reference>
<feature type="domain" description="FAD-binding" evidence="8">
    <location>
        <begin position="9"/>
        <end position="378"/>
    </location>
</feature>
<organism evidence="9 10">
    <name type="scientific">Mycena albidolilacea</name>
    <dbReference type="NCBI Taxonomy" id="1033008"/>
    <lineage>
        <taxon>Eukaryota</taxon>
        <taxon>Fungi</taxon>
        <taxon>Dikarya</taxon>
        <taxon>Basidiomycota</taxon>
        <taxon>Agaricomycotina</taxon>
        <taxon>Agaricomycetes</taxon>
        <taxon>Agaricomycetidae</taxon>
        <taxon>Agaricales</taxon>
        <taxon>Marasmiineae</taxon>
        <taxon>Mycenaceae</taxon>
        <taxon>Mycena</taxon>
    </lineage>
</organism>
<dbReference type="PRINTS" id="PR00420">
    <property type="entry name" value="RNGMNOXGNASE"/>
</dbReference>
<evidence type="ECO:0000313" key="9">
    <source>
        <dbReference type="EMBL" id="KAJ7348444.1"/>
    </source>
</evidence>
<feature type="region of interest" description="Disordered" evidence="6">
    <location>
        <begin position="452"/>
        <end position="505"/>
    </location>
</feature>
<feature type="chain" id="PRO_5042056071" description="FAD-binding domain-containing protein" evidence="7">
    <location>
        <begin position="22"/>
        <end position="505"/>
    </location>
</feature>
<evidence type="ECO:0000256" key="2">
    <source>
        <dbReference type="ARBA" id="ARBA00022630"/>
    </source>
</evidence>
<dbReference type="AlphaFoldDB" id="A0AAD7A2W4"/>
<dbReference type="InterPro" id="IPR002938">
    <property type="entry name" value="FAD-bd"/>
</dbReference>
<dbReference type="Pfam" id="PF01494">
    <property type="entry name" value="FAD_binding_3"/>
    <property type="match status" value="1"/>
</dbReference>
<accession>A0AAD7A2W4</accession>
<dbReference type="EMBL" id="JARIHO010000017">
    <property type="protein sequence ID" value="KAJ7348444.1"/>
    <property type="molecule type" value="Genomic_DNA"/>
</dbReference>
<comment type="similarity">
    <text evidence="1">Belongs to the paxM FAD-dependent monooxygenase family.</text>
</comment>
<evidence type="ECO:0000313" key="10">
    <source>
        <dbReference type="Proteomes" id="UP001218218"/>
    </source>
</evidence>
<dbReference type="GO" id="GO:0004497">
    <property type="term" value="F:monooxygenase activity"/>
    <property type="evidence" value="ECO:0007669"/>
    <property type="project" value="UniProtKB-KW"/>
</dbReference>
<dbReference type="PANTHER" id="PTHR13789:SF147">
    <property type="entry name" value="PUTATIVE (AFU_ORTHOLOGUE AFUA_2G01950)-RELATED"/>
    <property type="match status" value="1"/>
</dbReference>
<keyword evidence="2" id="KW-0285">Flavoprotein</keyword>
<sequence length="505" mass="55055">MDHSGLTFIIVGASVSGLASAIALKSVGHNVVILEKDIQLGGGGSVPNGSGCARIPPNGCKILLDWGLEAEIKANSASVSGFSAYKYAEIEGSGPDHLGINCYDEEMLSEARGGYFQFAHQDLVRILYEFAVKPASYLGTEGTAQLSVLFGAEVVHIDSEACSVTLRSGEIHKGDAIIGADGTNGVVRRFLMEEEEASSERDIPTGLAAYTAIVPNTLVQEHDLSVFCHYLGCTVWAGPNRGLTTFSVGKENDISLLIYTPDSPQDGTWTQETEKQITDVLGPCDKHILKMAALAGPATCLQIKQHYDLESWVSKSGRVLALGDAAHPFPPGSAQTYAVALEDGKFIGKIFSHTVNPARVPEFLRAFQEHREPRCTRIRQMEKEYIYYITLPDGEIQEERDASMRERHAAGQNVFEGDLEQLQEDLRMVFGYEASDDADEWWMAWGRYRDPAEASPLSPGTQTGLFDIKFSSSTSQAEAGESAEVPSDEENDDSFLVTKFKKEHA</sequence>
<evidence type="ECO:0000256" key="1">
    <source>
        <dbReference type="ARBA" id="ARBA00007992"/>
    </source>
</evidence>